<dbReference type="PANTHER" id="PTHR43775">
    <property type="entry name" value="FATTY ACID SYNTHASE"/>
    <property type="match status" value="1"/>
</dbReference>
<dbReference type="PANTHER" id="PTHR43775:SF29">
    <property type="entry name" value="ASPERFURANONE POLYKETIDE SYNTHASE AFOG-RELATED"/>
    <property type="match status" value="1"/>
</dbReference>
<feature type="domain" description="Ketoreductase" evidence="5">
    <location>
        <begin position="23"/>
        <end position="164"/>
    </location>
</feature>
<reference evidence="6" key="1">
    <citation type="journal article" date="2020" name="bioRxiv">
        <title>Historical genomics reveals the evolutionary mechanisms behind multiple outbreaks of the host-specific coffee wilt pathogen Fusarium xylarioides.</title>
        <authorList>
            <person name="Peck D."/>
            <person name="Nowell R.W."/>
            <person name="Flood J."/>
            <person name="Ryan M.J."/>
            <person name="Barraclough T.G."/>
        </authorList>
    </citation>
    <scope>NUCLEOTIDE SEQUENCE</scope>
    <source>
        <strain evidence="6">IMI 127659i</strain>
    </source>
</reference>
<dbReference type="AlphaFoldDB" id="A0A9P7HIP6"/>
<dbReference type="Gene3D" id="3.40.50.720">
    <property type="entry name" value="NAD(P)-binding Rossmann-like Domain"/>
    <property type="match status" value="1"/>
</dbReference>
<dbReference type="OrthoDB" id="329835at2759"/>
<dbReference type="Proteomes" id="UP000750502">
    <property type="component" value="Unassembled WGS sequence"/>
</dbReference>
<proteinExistence type="predicted"/>
<dbReference type="InterPro" id="IPR050091">
    <property type="entry name" value="PKS_NRPS_Biosynth_Enz"/>
</dbReference>
<evidence type="ECO:0000256" key="3">
    <source>
        <dbReference type="ARBA" id="ARBA00023002"/>
    </source>
</evidence>
<comment type="caution">
    <text evidence="6">The sequence shown here is derived from an EMBL/GenBank/DDBJ whole genome shotgun (WGS) entry which is preliminary data.</text>
</comment>
<dbReference type="GO" id="GO:0006633">
    <property type="term" value="P:fatty acid biosynthetic process"/>
    <property type="evidence" value="ECO:0007669"/>
    <property type="project" value="TreeGrafter"/>
</dbReference>
<evidence type="ECO:0000313" key="7">
    <source>
        <dbReference type="Proteomes" id="UP000750502"/>
    </source>
</evidence>
<evidence type="ECO:0000256" key="2">
    <source>
        <dbReference type="ARBA" id="ARBA00022553"/>
    </source>
</evidence>
<protein>
    <recommendedName>
        <fullName evidence="5">Ketoreductase domain-containing protein</fullName>
    </recommendedName>
</protein>
<keyword evidence="3" id="KW-0560">Oxidoreductase</keyword>
<keyword evidence="7" id="KW-1185">Reference proteome</keyword>
<feature type="compositionally biased region" description="Polar residues" evidence="4">
    <location>
        <begin position="7"/>
        <end position="19"/>
    </location>
</feature>
<evidence type="ECO:0000313" key="6">
    <source>
        <dbReference type="EMBL" id="KAG5757721.1"/>
    </source>
</evidence>
<dbReference type="SUPFAM" id="SSF51735">
    <property type="entry name" value="NAD(P)-binding Rossmann-fold domains"/>
    <property type="match status" value="1"/>
</dbReference>
<keyword evidence="1" id="KW-0596">Phosphopantetheine</keyword>
<dbReference type="InterPro" id="IPR036291">
    <property type="entry name" value="NAD(P)-bd_dom_sf"/>
</dbReference>
<dbReference type="EMBL" id="JADFTT010001021">
    <property type="protein sequence ID" value="KAG5757721.1"/>
    <property type="molecule type" value="Genomic_DNA"/>
</dbReference>
<dbReference type="GO" id="GO:0004312">
    <property type="term" value="F:fatty acid synthase activity"/>
    <property type="evidence" value="ECO:0007669"/>
    <property type="project" value="TreeGrafter"/>
</dbReference>
<dbReference type="SMART" id="SM00822">
    <property type="entry name" value="PKS_KR"/>
    <property type="match status" value="1"/>
</dbReference>
<dbReference type="GO" id="GO:0044550">
    <property type="term" value="P:secondary metabolite biosynthetic process"/>
    <property type="evidence" value="ECO:0007669"/>
    <property type="project" value="TreeGrafter"/>
</dbReference>
<dbReference type="GO" id="GO:0016491">
    <property type="term" value="F:oxidoreductase activity"/>
    <property type="evidence" value="ECO:0007669"/>
    <property type="project" value="UniProtKB-KW"/>
</dbReference>
<dbReference type="InterPro" id="IPR013968">
    <property type="entry name" value="PKS_KR"/>
</dbReference>
<evidence type="ECO:0000259" key="5">
    <source>
        <dbReference type="SMART" id="SM00822"/>
    </source>
</evidence>
<reference evidence="6" key="2">
    <citation type="submission" date="2020-10" db="EMBL/GenBank/DDBJ databases">
        <authorList>
            <person name="Peck L.D."/>
            <person name="Nowell R.W."/>
            <person name="Flood J."/>
            <person name="Ryan M.J."/>
            <person name="Barraclough T.G."/>
        </authorList>
    </citation>
    <scope>NUCLEOTIDE SEQUENCE</scope>
    <source>
        <strain evidence="6">IMI 127659i</strain>
    </source>
</reference>
<dbReference type="Pfam" id="PF08659">
    <property type="entry name" value="KR"/>
    <property type="match status" value="1"/>
</dbReference>
<evidence type="ECO:0000256" key="1">
    <source>
        <dbReference type="ARBA" id="ARBA00022450"/>
    </source>
</evidence>
<accession>A0A9P7HIP6</accession>
<gene>
    <name evidence="6" type="ORF">H9Q72_014134</name>
</gene>
<name>A0A9P7HIP6_9HYPO</name>
<keyword evidence="2" id="KW-0597">Phosphoprotein</keyword>
<evidence type="ECO:0000256" key="4">
    <source>
        <dbReference type="SAM" id="MobiDB-lite"/>
    </source>
</evidence>
<feature type="region of interest" description="Disordered" evidence="4">
    <location>
        <begin position="1"/>
        <end position="25"/>
    </location>
</feature>
<organism evidence="6 7">
    <name type="scientific">Fusarium xylarioides</name>
    <dbReference type="NCBI Taxonomy" id="221167"/>
    <lineage>
        <taxon>Eukaryota</taxon>
        <taxon>Fungi</taxon>
        <taxon>Dikarya</taxon>
        <taxon>Ascomycota</taxon>
        <taxon>Pezizomycotina</taxon>
        <taxon>Sordariomycetes</taxon>
        <taxon>Hypocreomycetidae</taxon>
        <taxon>Hypocreales</taxon>
        <taxon>Nectriaceae</taxon>
        <taxon>Fusarium</taxon>
        <taxon>Fusarium fujikuroi species complex</taxon>
    </lineage>
</organism>
<dbReference type="InterPro" id="IPR057326">
    <property type="entry name" value="KR_dom"/>
</dbReference>
<sequence>MYPHLSKGNQTWPASCSSRLSRRTPSRGLPRWLFCPSPILAKHAETLQKFIDRSVKAEAFACNVNDDVSVATVFDGLKFSGRRVAGVIQLAMVLEDGIFENMSFEQWNRGIEPKTKGSRNLLANLWPDDKPFFILLSSITGVIGNTAQANYAAGNTFEDALVRT</sequence>